<keyword evidence="3" id="KW-1185">Reference proteome</keyword>
<feature type="transmembrane region" description="Helical" evidence="1">
    <location>
        <begin position="12"/>
        <end position="35"/>
    </location>
</feature>
<name>A0A081BFF7_9HYPH</name>
<dbReference type="AlphaFoldDB" id="A0A081BFF7"/>
<evidence type="ECO:0000313" key="2">
    <source>
        <dbReference type="EMBL" id="GAK46775.1"/>
    </source>
</evidence>
<protein>
    <submittedName>
        <fullName evidence="2">Uncharacterized protein</fullName>
    </submittedName>
</protein>
<accession>A0A081BFF7</accession>
<evidence type="ECO:0000313" key="3">
    <source>
        <dbReference type="Proteomes" id="UP000028702"/>
    </source>
</evidence>
<dbReference type="EMBL" id="BBIO01000029">
    <property type="protein sequence ID" value="GAK46775.1"/>
    <property type="molecule type" value="Genomic_DNA"/>
</dbReference>
<dbReference type="RefSeq" id="WP_280113612.1">
    <property type="nucleotide sequence ID" value="NZ_BBIO01000029.1"/>
</dbReference>
<dbReference type="Proteomes" id="UP000028702">
    <property type="component" value="Unassembled WGS sequence"/>
</dbReference>
<gene>
    <name evidence="2" type="ORF">M2A_3274</name>
</gene>
<reference evidence="2 3" key="1">
    <citation type="submission" date="2014-07" db="EMBL/GenBank/DDBJ databases">
        <title>Tepidicaulis marinum gen. nov., sp. nov., a novel marine bacterium denitrifying nitrate to nitrous oxide strictly under microaerobic conditions.</title>
        <authorList>
            <person name="Takeuchi M."/>
            <person name="Yamagishi T."/>
            <person name="Kamagata Y."/>
            <person name="Oshima K."/>
            <person name="Hattori M."/>
            <person name="Katayama T."/>
            <person name="Hanada S."/>
            <person name="Tamaki H."/>
            <person name="Marumo K."/>
            <person name="Maeda H."/>
            <person name="Nedachi M."/>
            <person name="Iwasaki W."/>
            <person name="Suwa Y."/>
            <person name="Sakata S."/>
        </authorList>
    </citation>
    <scope>NUCLEOTIDE SEQUENCE [LARGE SCALE GENOMIC DNA]</scope>
    <source>
        <strain evidence="2 3">MA2</strain>
    </source>
</reference>
<organism evidence="2 3">
    <name type="scientific">Tepidicaulis marinus</name>
    <dbReference type="NCBI Taxonomy" id="1333998"/>
    <lineage>
        <taxon>Bacteria</taxon>
        <taxon>Pseudomonadati</taxon>
        <taxon>Pseudomonadota</taxon>
        <taxon>Alphaproteobacteria</taxon>
        <taxon>Hyphomicrobiales</taxon>
        <taxon>Parvibaculaceae</taxon>
        <taxon>Tepidicaulis</taxon>
    </lineage>
</organism>
<proteinExistence type="predicted"/>
<keyword evidence="1" id="KW-1133">Transmembrane helix</keyword>
<keyword evidence="1" id="KW-0812">Transmembrane</keyword>
<keyword evidence="1" id="KW-0472">Membrane</keyword>
<sequence length="44" mass="4675">MTTPPPHDTLVIRILVGLCVVACLLAVATQAYFLVKEVGGLFFG</sequence>
<evidence type="ECO:0000256" key="1">
    <source>
        <dbReference type="SAM" id="Phobius"/>
    </source>
</evidence>
<comment type="caution">
    <text evidence="2">The sequence shown here is derived from an EMBL/GenBank/DDBJ whole genome shotgun (WGS) entry which is preliminary data.</text>
</comment>